<keyword evidence="2 8" id="KW-1003">Cell membrane</keyword>
<dbReference type="GO" id="GO:0071555">
    <property type="term" value="P:cell wall organization"/>
    <property type="evidence" value="ECO:0007669"/>
    <property type="project" value="UniProtKB-UniRule"/>
</dbReference>
<feature type="transmembrane region" description="Helical" evidence="8">
    <location>
        <begin position="450"/>
        <end position="468"/>
    </location>
</feature>
<dbReference type="GO" id="GO:0009252">
    <property type="term" value="P:peptidoglycan biosynthetic process"/>
    <property type="evidence" value="ECO:0007669"/>
    <property type="project" value="UniProtKB-UniRule"/>
</dbReference>
<keyword evidence="6 8" id="KW-1133">Transmembrane helix</keyword>
<feature type="transmembrane region" description="Helical" evidence="8">
    <location>
        <begin position="135"/>
        <end position="156"/>
    </location>
</feature>
<evidence type="ECO:0000256" key="6">
    <source>
        <dbReference type="ARBA" id="ARBA00022989"/>
    </source>
</evidence>
<feature type="transmembrane region" description="Helical" evidence="8">
    <location>
        <begin position="189"/>
        <end position="206"/>
    </location>
</feature>
<dbReference type="GO" id="GO:0034204">
    <property type="term" value="P:lipid translocation"/>
    <property type="evidence" value="ECO:0007669"/>
    <property type="project" value="TreeGrafter"/>
</dbReference>
<evidence type="ECO:0000256" key="5">
    <source>
        <dbReference type="ARBA" id="ARBA00022984"/>
    </source>
</evidence>
<keyword evidence="5 8" id="KW-0573">Peptidoglycan synthesis</keyword>
<evidence type="ECO:0000256" key="2">
    <source>
        <dbReference type="ARBA" id="ARBA00022475"/>
    </source>
</evidence>
<dbReference type="GO" id="GO:0015648">
    <property type="term" value="F:lipid-linked peptidoglycan transporter activity"/>
    <property type="evidence" value="ECO:0007669"/>
    <property type="project" value="UniProtKB-UniRule"/>
</dbReference>
<evidence type="ECO:0000313" key="10">
    <source>
        <dbReference type="EMBL" id="MBN7774079.1"/>
    </source>
</evidence>
<comment type="caution">
    <text evidence="10">The sequence shown here is derived from an EMBL/GenBank/DDBJ whole genome shotgun (WGS) entry which is preliminary data.</text>
</comment>
<dbReference type="GO" id="GO:0005886">
    <property type="term" value="C:plasma membrane"/>
    <property type="evidence" value="ECO:0007669"/>
    <property type="project" value="UniProtKB-SubCell"/>
</dbReference>
<feature type="transmembrane region" description="Helical" evidence="8">
    <location>
        <begin position="163"/>
        <end position="183"/>
    </location>
</feature>
<evidence type="ECO:0000256" key="4">
    <source>
        <dbReference type="ARBA" id="ARBA00022960"/>
    </source>
</evidence>
<comment type="function">
    <text evidence="8 9">Involved in peptidoglycan biosynthesis. Transports lipid-linked peptidoglycan precursors from the inner to the outer leaflet of the cytoplasmic membrane.</text>
</comment>
<feature type="transmembrane region" description="Helical" evidence="8">
    <location>
        <begin position="227"/>
        <end position="246"/>
    </location>
</feature>
<feature type="transmembrane region" description="Helical" evidence="8">
    <location>
        <begin position="412"/>
        <end position="429"/>
    </location>
</feature>
<feature type="transmembrane region" description="Helical" evidence="8">
    <location>
        <begin position="12"/>
        <end position="32"/>
    </location>
</feature>
<feature type="transmembrane region" description="Helical" evidence="8">
    <location>
        <begin position="480"/>
        <end position="501"/>
    </location>
</feature>
<dbReference type="EMBL" id="JAFJZZ010000006">
    <property type="protein sequence ID" value="MBN7774079.1"/>
    <property type="molecule type" value="Genomic_DNA"/>
</dbReference>
<keyword evidence="4 8" id="KW-0133">Cell shape</keyword>
<dbReference type="AlphaFoldDB" id="A0A939D9W3"/>
<dbReference type="PANTHER" id="PTHR47019">
    <property type="entry name" value="LIPID II FLIPPASE MURJ"/>
    <property type="match status" value="1"/>
</dbReference>
<evidence type="ECO:0000256" key="9">
    <source>
        <dbReference type="PIRNR" id="PIRNR002869"/>
    </source>
</evidence>
<comment type="subcellular location">
    <subcellularLocation>
        <location evidence="1 8">Cell membrane</location>
        <topology evidence="1 8">Multi-pass membrane protein</topology>
    </subcellularLocation>
</comment>
<dbReference type="PANTHER" id="PTHR47019:SF1">
    <property type="entry name" value="LIPID II FLIPPASE MURJ"/>
    <property type="match status" value="1"/>
</dbReference>
<sequence>MIEQDSKIIESTAKIAMMMAILTLISKCFGFVRETVMANFFGAGYITDSYVMAQSIPGILTGGIFAAVSTTFIPLFSQTIKKAGNREGDLFTSRVINLLIVFSIVASVIGLLFSRQLVELLANGFDQQRIELTSTFLKITFIYTLFSSTASIIDAYLQYKGFFLTQILAGYALNIMAISTIIFSKYTSYYYLAFGILLGQAVRFTIVFLKARKIGFKYHISFRTTDVVNKIIVLAVPVFISSYVYQINTFIDKALASQLKLGSVSALYYSMLLVTLITGLSASIISTIFYPKIAQASTNNDISKLSQISSKGVNLILIVTIPFSLGIVFYGTQVVKLVYERGAFDSTATGLTASAFTFYGLGMCFLALNELLMRVYYSMHDMKTPMIFAGISTVVNIVLCLILVRFMQHNGLALATSIAFSVNTLLLIFGARKKYPNIYFIESKFKIIKIVIAAVLAISGSLFVKELFADCSNRGTIIEIIQLFVCFLFACIIYIIILYSLKIDEIKAIRSLFK</sequence>
<keyword evidence="11" id="KW-1185">Reference proteome</keyword>
<accession>A0A939D9W3</accession>
<feature type="transmembrane region" description="Helical" evidence="8">
    <location>
        <begin position="312"/>
        <end position="331"/>
    </location>
</feature>
<reference evidence="10" key="1">
    <citation type="submission" date="2021-02" db="EMBL/GenBank/DDBJ databases">
        <title>Abyssanaerobacter marinus gen.nov., sp., nov, anaerobic bacterium isolated from the Onnuri vent field of Indian Ocean and suggestion of Mogibacteriaceae fam. nov., and proposal of reclassification of ambiguous this family's genus member.</title>
        <authorList>
            <person name="Kim Y.J."/>
            <person name="Yang J.-A."/>
        </authorList>
    </citation>
    <scope>NUCLEOTIDE SEQUENCE</scope>
    <source>
        <strain evidence="10">DSM 2634</strain>
    </source>
</reference>
<dbReference type="Pfam" id="PF03023">
    <property type="entry name" value="MurJ"/>
    <property type="match status" value="1"/>
</dbReference>
<feature type="transmembrane region" description="Helical" evidence="8">
    <location>
        <begin position="351"/>
        <end position="372"/>
    </location>
</feature>
<keyword evidence="3 8" id="KW-0812">Transmembrane</keyword>
<dbReference type="GO" id="GO:0008360">
    <property type="term" value="P:regulation of cell shape"/>
    <property type="evidence" value="ECO:0007669"/>
    <property type="project" value="UniProtKB-UniRule"/>
</dbReference>
<evidence type="ECO:0000256" key="7">
    <source>
        <dbReference type="ARBA" id="ARBA00023136"/>
    </source>
</evidence>
<keyword evidence="8 9" id="KW-0813">Transport</keyword>
<dbReference type="PIRSF" id="PIRSF002869">
    <property type="entry name" value="MviN"/>
    <property type="match status" value="1"/>
</dbReference>
<dbReference type="NCBIfam" id="TIGR01695">
    <property type="entry name" value="murJ_mviN"/>
    <property type="match status" value="1"/>
</dbReference>
<dbReference type="RefSeq" id="WP_206582922.1">
    <property type="nucleotide sequence ID" value="NZ_JAFJZZ010000006.1"/>
</dbReference>
<keyword evidence="8 9" id="KW-0961">Cell wall biogenesis/degradation</keyword>
<proteinExistence type="inferred from homology"/>
<keyword evidence="7 8" id="KW-0472">Membrane</keyword>
<dbReference type="HAMAP" id="MF_02078">
    <property type="entry name" value="MurJ_MviN"/>
    <property type="match status" value="1"/>
</dbReference>
<evidence type="ECO:0000313" key="11">
    <source>
        <dbReference type="Proteomes" id="UP000664545"/>
    </source>
</evidence>
<evidence type="ECO:0000256" key="3">
    <source>
        <dbReference type="ARBA" id="ARBA00022692"/>
    </source>
</evidence>
<comment type="pathway">
    <text evidence="8">Cell wall biogenesis; peptidoglycan biosynthesis.</text>
</comment>
<dbReference type="InterPro" id="IPR004268">
    <property type="entry name" value="MurJ"/>
</dbReference>
<dbReference type="Proteomes" id="UP000664545">
    <property type="component" value="Unassembled WGS sequence"/>
</dbReference>
<name>A0A939D9W3_CLOAM</name>
<dbReference type="InterPro" id="IPR051050">
    <property type="entry name" value="Lipid_II_flippase_MurJ/MviN"/>
</dbReference>
<feature type="transmembrane region" description="Helical" evidence="8">
    <location>
        <begin position="52"/>
        <end position="75"/>
    </location>
</feature>
<dbReference type="CDD" id="cd13123">
    <property type="entry name" value="MATE_MurJ_like"/>
    <property type="match status" value="1"/>
</dbReference>
<feature type="transmembrane region" description="Helical" evidence="8">
    <location>
        <begin position="266"/>
        <end position="291"/>
    </location>
</feature>
<evidence type="ECO:0000256" key="8">
    <source>
        <dbReference type="HAMAP-Rule" id="MF_02078"/>
    </source>
</evidence>
<feature type="transmembrane region" description="Helical" evidence="8">
    <location>
        <begin position="95"/>
        <end position="115"/>
    </location>
</feature>
<feature type="transmembrane region" description="Helical" evidence="8">
    <location>
        <begin position="384"/>
        <end position="406"/>
    </location>
</feature>
<organism evidence="10 11">
    <name type="scientific">Clostridium aminobutyricum</name>
    <dbReference type="NCBI Taxonomy" id="33953"/>
    <lineage>
        <taxon>Bacteria</taxon>
        <taxon>Bacillati</taxon>
        <taxon>Bacillota</taxon>
        <taxon>Clostridia</taxon>
        <taxon>Eubacteriales</taxon>
        <taxon>Clostridiaceae</taxon>
        <taxon>Clostridium</taxon>
    </lineage>
</organism>
<protein>
    <recommendedName>
        <fullName evidence="8">Probable lipid II flippase MurJ</fullName>
    </recommendedName>
</protein>
<gene>
    <name evidence="8 10" type="primary">murJ</name>
    <name evidence="10" type="ORF">JYB65_11955</name>
</gene>
<comment type="similarity">
    <text evidence="8 9">Belongs to the MurJ/MviN family.</text>
</comment>
<dbReference type="PRINTS" id="PR01806">
    <property type="entry name" value="VIRFACTRMVIN"/>
</dbReference>
<evidence type="ECO:0000256" key="1">
    <source>
        <dbReference type="ARBA" id="ARBA00004651"/>
    </source>
</evidence>